<dbReference type="Pfam" id="PF14417">
    <property type="entry name" value="MEDS"/>
    <property type="match status" value="1"/>
</dbReference>
<dbReference type="Proteomes" id="UP001299283">
    <property type="component" value="Unassembled WGS sequence"/>
</dbReference>
<gene>
    <name evidence="2" type="ORF">K5L39_12370</name>
</gene>
<keyword evidence="3" id="KW-1185">Reference proteome</keyword>
<dbReference type="EMBL" id="JAYJJQ010000010">
    <property type="protein sequence ID" value="MEB3069982.1"/>
    <property type="molecule type" value="Genomic_DNA"/>
</dbReference>
<feature type="domain" description="MEDS" evidence="1">
    <location>
        <begin position="14"/>
        <end position="110"/>
    </location>
</feature>
<name>A0ABU5YXY3_9MYCO</name>
<dbReference type="InterPro" id="IPR025847">
    <property type="entry name" value="MEDS_domain"/>
</dbReference>
<accession>A0ABU5YXY3</accession>
<evidence type="ECO:0000313" key="2">
    <source>
        <dbReference type="EMBL" id="MEB3069982.1"/>
    </source>
</evidence>
<comment type="caution">
    <text evidence="2">The sequence shown here is derived from an EMBL/GenBank/DDBJ whole genome shotgun (WGS) entry which is preliminary data.</text>
</comment>
<protein>
    <submittedName>
        <fullName evidence="2">MEDS domain-containing protein</fullName>
    </submittedName>
</protein>
<reference evidence="2 3" key="1">
    <citation type="submission" date="2023-12" db="EMBL/GenBank/DDBJ databases">
        <title>Description of new species of Mycobacterium terrae complex isolated from sewage at the Sao Paulo Zoological Park Foundation in Brazil.</title>
        <authorList>
            <person name="Romagnoli C.L."/>
            <person name="Conceicao E.C."/>
            <person name="Machado E."/>
            <person name="Barreto L.B.P.F."/>
            <person name="Sharma A."/>
            <person name="Silva N.M."/>
            <person name="Marques L.E."/>
            <person name="Juliana M.A."/>
            <person name="Lourenco M.C.S."/>
            <person name="Digiampietri L.A."/>
            <person name="Suffys P.N."/>
            <person name="Viana-Niero C."/>
        </authorList>
    </citation>
    <scope>NUCLEOTIDE SEQUENCE [LARGE SCALE GENOMIC DNA]</scope>
    <source>
        <strain evidence="2 3">MYC017</strain>
    </source>
</reference>
<evidence type="ECO:0000259" key="1">
    <source>
        <dbReference type="Pfam" id="PF14417"/>
    </source>
</evidence>
<organism evidence="2 3">
    <name type="scientific">[Mycobacterium] vasticus</name>
    <dbReference type="NCBI Taxonomy" id="2875777"/>
    <lineage>
        <taxon>Bacteria</taxon>
        <taxon>Bacillati</taxon>
        <taxon>Actinomycetota</taxon>
        <taxon>Actinomycetes</taxon>
        <taxon>Mycobacteriales</taxon>
        <taxon>Mycobacteriaceae</taxon>
        <taxon>Mycolicibacter</taxon>
    </lineage>
</organism>
<sequence length="122" mass="13281">MVGSSLLDHDSFIHVALFYRSMHEYLDVLVPFVAAGVADGDAVLVAVPEPNLSLLRTALGDTADMVTLLDMSRAGRNPGHILGGVLGSFAERHPTRLPRMIGEQVWEAAPSWSIRRACSTRR</sequence>
<proteinExistence type="predicted"/>
<evidence type="ECO:0000313" key="3">
    <source>
        <dbReference type="Proteomes" id="UP001299283"/>
    </source>
</evidence>